<dbReference type="PANTHER" id="PTHR35828:SF3">
    <property type="entry name" value="OS03G0775900 PROTEIN"/>
    <property type="match status" value="1"/>
</dbReference>
<sequence>MDARVGSIHGDRDDAALLAVGSNAAELGCYVLALRLDGSSLPAQIKLPHPSNLGRVAKPSVEMLLVSSPDGTLGLAVERRHEISILAAMVWVGLVSNILRAGLIWIGVDWFGGVVAEEVDWGGCGLDFNPFAVPVSWGGVAAPPSADEVARVLEATVLAADGGGVAARVEELAVEAGAATREGGSSWVEVDEPVRELGGHMQH</sequence>
<proteinExistence type="predicted"/>
<reference evidence="1" key="1">
    <citation type="submission" date="2015-04" db="UniProtKB">
        <authorList>
            <consortium name="EnsemblPlants"/>
        </authorList>
    </citation>
    <scope>IDENTIFICATION</scope>
</reference>
<evidence type="ECO:0000313" key="2">
    <source>
        <dbReference type="Proteomes" id="UP000008021"/>
    </source>
</evidence>
<organism evidence="1">
    <name type="scientific">Oryza meridionalis</name>
    <dbReference type="NCBI Taxonomy" id="40149"/>
    <lineage>
        <taxon>Eukaryota</taxon>
        <taxon>Viridiplantae</taxon>
        <taxon>Streptophyta</taxon>
        <taxon>Embryophyta</taxon>
        <taxon>Tracheophyta</taxon>
        <taxon>Spermatophyta</taxon>
        <taxon>Magnoliopsida</taxon>
        <taxon>Liliopsida</taxon>
        <taxon>Poales</taxon>
        <taxon>Poaceae</taxon>
        <taxon>BOP clade</taxon>
        <taxon>Oryzoideae</taxon>
        <taxon>Oryzeae</taxon>
        <taxon>Oryzinae</taxon>
        <taxon>Oryza</taxon>
    </lineage>
</organism>
<keyword evidence="2" id="KW-1185">Reference proteome</keyword>
<protein>
    <submittedName>
        <fullName evidence="1">Uncharacterized protein</fullName>
    </submittedName>
</protein>
<dbReference type="HOGENOM" id="CLU_1350794_0_0_1"/>
<dbReference type="Proteomes" id="UP000008021">
    <property type="component" value="Chromosome 6"/>
</dbReference>
<name>A0A0E0E0L5_9ORYZ</name>
<accession>A0A0E0E0L5</accession>
<dbReference type="AlphaFoldDB" id="A0A0E0E0L5"/>
<dbReference type="Gramene" id="OMERI06G12750.1">
    <property type="protein sequence ID" value="OMERI06G12750.1"/>
    <property type="gene ID" value="OMERI06G12750"/>
</dbReference>
<reference evidence="1" key="2">
    <citation type="submission" date="2018-05" db="EMBL/GenBank/DDBJ databases">
        <title>OmerRS3 (Oryza meridionalis Reference Sequence Version 3).</title>
        <authorList>
            <person name="Zhang J."/>
            <person name="Kudrna D."/>
            <person name="Lee S."/>
            <person name="Talag J."/>
            <person name="Welchert J."/>
            <person name="Wing R.A."/>
        </authorList>
    </citation>
    <scope>NUCLEOTIDE SEQUENCE [LARGE SCALE GENOMIC DNA]</scope>
    <source>
        <strain evidence="1">cv. OR44</strain>
    </source>
</reference>
<dbReference type="PANTHER" id="PTHR35828">
    <property type="entry name" value="OS08G0203800 PROTEIN-RELATED"/>
    <property type="match status" value="1"/>
</dbReference>
<dbReference type="EnsemblPlants" id="OMERI06G12750.1">
    <property type="protein sequence ID" value="OMERI06G12750.1"/>
    <property type="gene ID" value="OMERI06G12750"/>
</dbReference>
<evidence type="ECO:0000313" key="1">
    <source>
        <dbReference type="EnsemblPlants" id="OMERI06G12750.1"/>
    </source>
</evidence>